<evidence type="ECO:0000259" key="2">
    <source>
        <dbReference type="PROSITE" id="PS50888"/>
    </source>
</evidence>
<proteinExistence type="predicted"/>
<dbReference type="GO" id="GO:0000981">
    <property type="term" value="F:DNA-binding transcription factor activity, RNA polymerase II-specific"/>
    <property type="evidence" value="ECO:0007669"/>
    <property type="project" value="TreeGrafter"/>
</dbReference>
<dbReference type="PANTHER" id="PTHR19290:SF134">
    <property type="entry name" value="NEUROGENIC DIFFERENTIATION FACTOR 1"/>
    <property type="match status" value="1"/>
</dbReference>
<dbReference type="VEuPathDB" id="VectorBase:HLOH_051153"/>
<dbReference type="GO" id="GO:0045944">
    <property type="term" value="P:positive regulation of transcription by RNA polymerase II"/>
    <property type="evidence" value="ECO:0007669"/>
    <property type="project" value="TreeGrafter"/>
</dbReference>
<dbReference type="EMBL" id="JABSTR010000005">
    <property type="protein sequence ID" value="KAH9369424.1"/>
    <property type="molecule type" value="Genomic_DNA"/>
</dbReference>
<dbReference type="GO" id="GO:0005634">
    <property type="term" value="C:nucleus"/>
    <property type="evidence" value="ECO:0007669"/>
    <property type="project" value="TreeGrafter"/>
</dbReference>
<dbReference type="InterPro" id="IPR011598">
    <property type="entry name" value="bHLH_dom"/>
</dbReference>
<evidence type="ECO:0000313" key="4">
    <source>
        <dbReference type="Proteomes" id="UP000821853"/>
    </source>
</evidence>
<keyword evidence="4" id="KW-1185">Reference proteome</keyword>
<feature type="compositionally biased region" description="Low complexity" evidence="1">
    <location>
        <begin position="50"/>
        <end position="64"/>
    </location>
</feature>
<accession>A0A9J6G4H8</accession>
<reference evidence="3 4" key="1">
    <citation type="journal article" date="2020" name="Cell">
        <title>Large-Scale Comparative Analyses of Tick Genomes Elucidate Their Genetic Diversity and Vector Capacities.</title>
        <authorList>
            <consortium name="Tick Genome and Microbiome Consortium (TIGMIC)"/>
            <person name="Jia N."/>
            <person name="Wang J."/>
            <person name="Shi W."/>
            <person name="Du L."/>
            <person name="Sun Y."/>
            <person name="Zhan W."/>
            <person name="Jiang J.F."/>
            <person name="Wang Q."/>
            <person name="Zhang B."/>
            <person name="Ji P."/>
            <person name="Bell-Sakyi L."/>
            <person name="Cui X.M."/>
            <person name="Yuan T.T."/>
            <person name="Jiang B.G."/>
            <person name="Yang W.F."/>
            <person name="Lam T.T."/>
            <person name="Chang Q.C."/>
            <person name="Ding S.J."/>
            <person name="Wang X.J."/>
            <person name="Zhu J.G."/>
            <person name="Ruan X.D."/>
            <person name="Zhao L."/>
            <person name="Wei J.T."/>
            <person name="Ye R.Z."/>
            <person name="Que T.C."/>
            <person name="Du C.H."/>
            <person name="Zhou Y.H."/>
            <person name="Cheng J.X."/>
            <person name="Dai P.F."/>
            <person name="Guo W.B."/>
            <person name="Han X.H."/>
            <person name="Huang E.J."/>
            <person name="Li L.F."/>
            <person name="Wei W."/>
            <person name="Gao Y.C."/>
            <person name="Liu J.Z."/>
            <person name="Shao H.Z."/>
            <person name="Wang X."/>
            <person name="Wang C.C."/>
            <person name="Yang T.C."/>
            <person name="Huo Q.B."/>
            <person name="Li W."/>
            <person name="Chen H.Y."/>
            <person name="Chen S.E."/>
            <person name="Zhou L.G."/>
            <person name="Ni X.B."/>
            <person name="Tian J.H."/>
            <person name="Sheng Y."/>
            <person name="Liu T."/>
            <person name="Pan Y.S."/>
            <person name="Xia L.Y."/>
            <person name="Li J."/>
            <person name="Zhao F."/>
            <person name="Cao W.C."/>
        </authorList>
    </citation>
    <scope>NUCLEOTIDE SEQUENCE [LARGE SCALE GENOMIC DNA]</scope>
    <source>
        <strain evidence="3">HaeL-2018</strain>
    </source>
</reference>
<dbReference type="OrthoDB" id="10039134at2759"/>
<feature type="region of interest" description="Disordered" evidence="1">
    <location>
        <begin position="50"/>
        <end position="70"/>
    </location>
</feature>
<feature type="domain" description="BHLH" evidence="2">
    <location>
        <begin position="71"/>
        <end position="133"/>
    </location>
</feature>
<dbReference type="Gene3D" id="4.10.280.10">
    <property type="entry name" value="Helix-loop-helix DNA-binding domain"/>
    <property type="match status" value="1"/>
</dbReference>
<gene>
    <name evidence="3" type="ORF">HPB48_007202</name>
</gene>
<dbReference type="GO" id="GO:0046983">
    <property type="term" value="F:protein dimerization activity"/>
    <property type="evidence" value="ECO:0007669"/>
    <property type="project" value="InterPro"/>
</dbReference>
<dbReference type="GO" id="GO:0070888">
    <property type="term" value="F:E-box binding"/>
    <property type="evidence" value="ECO:0007669"/>
    <property type="project" value="TreeGrafter"/>
</dbReference>
<dbReference type="SUPFAM" id="SSF47459">
    <property type="entry name" value="HLH, helix-loop-helix DNA-binding domain"/>
    <property type="match status" value="1"/>
</dbReference>
<dbReference type="AlphaFoldDB" id="A0A9J6G4H8"/>
<dbReference type="Pfam" id="PF00010">
    <property type="entry name" value="HLH"/>
    <property type="match status" value="1"/>
</dbReference>
<evidence type="ECO:0000313" key="3">
    <source>
        <dbReference type="EMBL" id="KAH9369424.1"/>
    </source>
</evidence>
<dbReference type="PROSITE" id="PS50888">
    <property type="entry name" value="BHLH"/>
    <property type="match status" value="1"/>
</dbReference>
<comment type="caution">
    <text evidence="3">The sequence shown here is derived from an EMBL/GenBank/DDBJ whole genome shotgun (WGS) entry which is preliminary data.</text>
</comment>
<name>A0A9J6G4H8_HAELO</name>
<sequence>MTQEPPAYVLLSTRFLCPAPRGEVWGTRLRSIPCDMRKCPAPSPPYAAVPCTPSSSSPCDSSSPRLTKFRQRRHKANARERQRMHGLNAALDTLRNRVPLPAVAPAAGGSRHQGPRLSKIETLRLAKNYIGALAETLRLGRPMETTVFARHLARGLSQVSALFYAHVLLRCLGTPDKATTNLIAGQLRLSPRALATPVSPDCLPATTAPWVSGATPPQAPPECRSAAVADAYEQPPDAALVQRPPARHARLRRPPDGRPL</sequence>
<protein>
    <recommendedName>
        <fullName evidence="2">BHLH domain-containing protein</fullName>
    </recommendedName>
</protein>
<organism evidence="3 4">
    <name type="scientific">Haemaphysalis longicornis</name>
    <name type="common">Bush tick</name>
    <dbReference type="NCBI Taxonomy" id="44386"/>
    <lineage>
        <taxon>Eukaryota</taxon>
        <taxon>Metazoa</taxon>
        <taxon>Ecdysozoa</taxon>
        <taxon>Arthropoda</taxon>
        <taxon>Chelicerata</taxon>
        <taxon>Arachnida</taxon>
        <taxon>Acari</taxon>
        <taxon>Parasitiformes</taxon>
        <taxon>Ixodida</taxon>
        <taxon>Ixodoidea</taxon>
        <taxon>Ixodidae</taxon>
        <taxon>Haemaphysalinae</taxon>
        <taxon>Haemaphysalis</taxon>
    </lineage>
</organism>
<dbReference type="SMART" id="SM00353">
    <property type="entry name" value="HLH"/>
    <property type="match status" value="1"/>
</dbReference>
<dbReference type="GO" id="GO:0007423">
    <property type="term" value="P:sensory organ development"/>
    <property type="evidence" value="ECO:0007669"/>
    <property type="project" value="TreeGrafter"/>
</dbReference>
<dbReference type="InterPro" id="IPR050359">
    <property type="entry name" value="bHLH_transcription_factors"/>
</dbReference>
<dbReference type="InterPro" id="IPR036638">
    <property type="entry name" value="HLH_DNA-bd_sf"/>
</dbReference>
<dbReference type="Proteomes" id="UP000821853">
    <property type="component" value="Chromosome 3"/>
</dbReference>
<feature type="region of interest" description="Disordered" evidence="1">
    <location>
        <begin position="234"/>
        <end position="260"/>
    </location>
</feature>
<evidence type="ECO:0000256" key="1">
    <source>
        <dbReference type="SAM" id="MobiDB-lite"/>
    </source>
</evidence>
<dbReference type="PANTHER" id="PTHR19290">
    <property type="entry name" value="BASIC HELIX-LOOP-HELIX PROTEIN NEUROGENIN-RELATED"/>
    <property type="match status" value="1"/>
</dbReference>
<dbReference type="OMA" id="INHQEPG"/>
<dbReference type="GO" id="GO:0061564">
    <property type="term" value="P:axon development"/>
    <property type="evidence" value="ECO:0007669"/>
    <property type="project" value="TreeGrafter"/>
</dbReference>